<protein>
    <recommendedName>
        <fullName evidence="3">N-acetyltransferase domain-containing protein</fullName>
    </recommendedName>
</protein>
<sequence>MFTTLDKQHLPWELLLDADPDKEKIQMYVDTGSGFVWQVADEIKGVIVYDNRETEYEIMNVAVAPSEQGRGIGRQLLLHTIKHLREGKNAQNKIIIRTGSVSSAALHLYKKVGFVEVSRDIDYFVKNYPEPIYEDGELLRDQVTLELMI</sequence>
<dbReference type="STRING" id="53345.LIU_11020"/>
<dbReference type="SUPFAM" id="SSF55729">
    <property type="entry name" value="Acyl-CoA N-acyltransferases (Nat)"/>
    <property type="match status" value="1"/>
</dbReference>
<dbReference type="CDD" id="cd04301">
    <property type="entry name" value="NAT_SF"/>
    <property type="match status" value="1"/>
</dbReference>
<dbReference type="InterPro" id="IPR050680">
    <property type="entry name" value="YpeA/RimI_acetyltransf"/>
</dbReference>
<dbReference type="PANTHER" id="PTHR43420">
    <property type="entry name" value="ACETYLTRANSFERASE"/>
    <property type="match status" value="1"/>
</dbReference>
<feature type="domain" description="N-acetyltransferase" evidence="3">
    <location>
        <begin position="1"/>
        <end position="135"/>
    </location>
</feature>
<keyword evidence="2" id="KW-0012">Acyltransferase</keyword>
<evidence type="ECO:0000313" key="5">
    <source>
        <dbReference type="Proteomes" id="UP000252797"/>
    </source>
</evidence>
<gene>
    <name evidence="4" type="ORF">EA71_02103</name>
</gene>
<evidence type="ECO:0000256" key="2">
    <source>
        <dbReference type="ARBA" id="ARBA00023315"/>
    </source>
</evidence>
<proteinExistence type="predicted"/>
<dbReference type="Proteomes" id="UP000252797">
    <property type="component" value="Unassembled WGS sequence"/>
</dbReference>
<accession>A0A367CFS5</accession>
<evidence type="ECO:0000259" key="3">
    <source>
        <dbReference type="PROSITE" id="PS51186"/>
    </source>
</evidence>
<dbReference type="InterPro" id="IPR000182">
    <property type="entry name" value="GNAT_dom"/>
</dbReference>
<dbReference type="EMBL" id="LEPB01000004">
    <property type="protein sequence ID" value="RCA11346.1"/>
    <property type="molecule type" value="Genomic_DNA"/>
</dbReference>
<evidence type="ECO:0000256" key="1">
    <source>
        <dbReference type="ARBA" id="ARBA00022679"/>
    </source>
</evidence>
<name>A0A367CFS5_9ENTE</name>
<dbReference type="Gene3D" id="3.40.630.30">
    <property type="match status" value="1"/>
</dbReference>
<dbReference type="RefSeq" id="WP_113846076.1">
    <property type="nucleotide sequence ID" value="NZ_JADPAK010000002.1"/>
</dbReference>
<dbReference type="AlphaFoldDB" id="A0A367CFS5"/>
<reference evidence="4 5" key="1">
    <citation type="submission" date="2015-06" db="EMBL/GenBank/DDBJ databases">
        <title>The Genome Sequence of Enterococcus durans 4EA1.</title>
        <authorList>
            <consortium name="The Broad Institute Genomics Platform"/>
            <consortium name="The Broad Institute Genome Sequencing Center for Infectious Disease"/>
            <person name="Earl A.M."/>
            <person name="Van Tyne D."/>
            <person name="Lebreton F."/>
            <person name="Saavedra J.T."/>
            <person name="Gilmore M.S."/>
            <person name="Manson Mcguire A."/>
            <person name="Clock S."/>
            <person name="Crupain M."/>
            <person name="Rangan U."/>
            <person name="Young S."/>
            <person name="Abouelleil A."/>
            <person name="Cao P."/>
            <person name="Chapman S.B."/>
            <person name="Griggs A."/>
            <person name="Priest M."/>
            <person name="Shea T."/>
            <person name="Wortman J."/>
            <person name="Nusbaum C."/>
            <person name="Birren B."/>
        </authorList>
    </citation>
    <scope>NUCLEOTIDE SEQUENCE [LARGE SCALE GENOMIC DNA]</scope>
    <source>
        <strain evidence="4 5">4EA1</strain>
    </source>
</reference>
<dbReference type="InterPro" id="IPR016181">
    <property type="entry name" value="Acyl_CoA_acyltransferase"/>
</dbReference>
<dbReference type="GO" id="GO:0016747">
    <property type="term" value="F:acyltransferase activity, transferring groups other than amino-acyl groups"/>
    <property type="evidence" value="ECO:0007669"/>
    <property type="project" value="InterPro"/>
</dbReference>
<dbReference type="Pfam" id="PF00583">
    <property type="entry name" value="Acetyltransf_1"/>
    <property type="match status" value="1"/>
</dbReference>
<keyword evidence="1" id="KW-0808">Transferase</keyword>
<dbReference type="PROSITE" id="PS51186">
    <property type="entry name" value="GNAT"/>
    <property type="match status" value="1"/>
</dbReference>
<evidence type="ECO:0000313" key="4">
    <source>
        <dbReference type="EMBL" id="RCA11346.1"/>
    </source>
</evidence>
<comment type="caution">
    <text evidence="4">The sequence shown here is derived from an EMBL/GenBank/DDBJ whole genome shotgun (WGS) entry which is preliminary data.</text>
</comment>
<organism evidence="4 5">
    <name type="scientific">Enterococcus durans</name>
    <dbReference type="NCBI Taxonomy" id="53345"/>
    <lineage>
        <taxon>Bacteria</taxon>
        <taxon>Bacillati</taxon>
        <taxon>Bacillota</taxon>
        <taxon>Bacilli</taxon>
        <taxon>Lactobacillales</taxon>
        <taxon>Enterococcaceae</taxon>
        <taxon>Enterococcus</taxon>
    </lineage>
</organism>